<dbReference type="PANTHER" id="PTHR30472">
    <property type="entry name" value="FERRIC ENTEROBACTIN TRANSPORT SYSTEM PERMEASE PROTEIN"/>
    <property type="match status" value="1"/>
</dbReference>
<evidence type="ECO:0000256" key="3">
    <source>
        <dbReference type="ARBA" id="ARBA00022448"/>
    </source>
</evidence>
<keyword evidence="4" id="KW-1003">Cell membrane</keyword>
<evidence type="ECO:0000256" key="1">
    <source>
        <dbReference type="ARBA" id="ARBA00004651"/>
    </source>
</evidence>
<dbReference type="GO" id="GO:0005886">
    <property type="term" value="C:plasma membrane"/>
    <property type="evidence" value="ECO:0007669"/>
    <property type="project" value="UniProtKB-SubCell"/>
</dbReference>
<sequence>MTGSAGLSDAIAVGRRRDSLSRLLRLGLLIAAVAGLCVLSVAVGTRPVGWAEILSGVQGHVETIGEAAVALRVPRTLLALLAGAALGLSGAIMQGVTRNPLADPGILGVNSGAALAVVIGMAWFGMDSAAIYVWVAILGAAVTAVFVYAIGSLGRGGATPLKLALAGAATSIALSCFTIAVVLPRNDIAGGVRAWQIGGVGGATYGSIWLVMPFLVVGFAISLLSARRLNSLALGDELAAGLGENVAVARGMAALGAILLCGATTAACGPIGFVGLVVPHLCRLLVGVDHRWLLPVSALGGAGLLLLADVAGRIVARPSELAVGVVTAFIGAPFFIWIVRRQKVWEL</sequence>
<dbReference type="GO" id="GO:0033214">
    <property type="term" value="P:siderophore-iron import into cell"/>
    <property type="evidence" value="ECO:0007669"/>
    <property type="project" value="TreeGrafter"/>
</dbReference>
<feature type="transmembrane region" description="Helical" evidence="8">
    <location>
        <begin position="105"/>
        <end position="125"/>
    </location>
</feature>
<reference evidence="9 10" key="1">
    <citation type="submission" date="2013-04" db="EMBL/GenBank/DDBJ databases">
        <title>Oceanicola sp. 22II1-22F33 Genome Sequencing.</title>
        <authorList>
            <person name="Lai Q."/>
            <person name="Li G."/>
            <person name="Shao Z."/>
        </authorList>
    </citation>
    <scope>NUCLEOTIDE SEQUENCE [LARGE SCALE GENOMIC DNA]</scope>
    <source>
        <strain evidence="9 10">22II1-22F33</strain>
    </source>
</reference>
<dbReference type="Pfam" id="PF01032">
    <property type="entry name" value="FecCD"/>
    <property type="match status" value="1"/>
</dbReference>
<evidence type="ECO:0000256" key="5">
    <source>
        <dbReference type="ARBA" id="ARBA00022692"/>
    </source>
</evidence>
<accession>A0A225NF22</accession>
<keyword evidence="3" id="KW-0813">Transport</keyword>
<feature type="transmembrane region" description="Helical" evidence="8">
    <location>
        <begin position="321"/>
        <end position="339"/>
    </location>
</feature>
<feature type="transmembrane region" description="Helical" evidence="8">
    <location>
        <begin position="247"/>
        <end position="272"/>
    </location>
</feature>
<gene>
    <name evidence="9" type="ORF">ATO3_19440</name>
</gene>
<evidence type="ECO:0000313" key="10">
    <source>
        <dbReference type="Proteomes" id="UP000215377"/>
    </source>
</evidence>
<feature type="transmembrane region" description="Helical" evidence="8">
    <location>
        <begin position="163"/>
        <end position="183"/>
    </location>
</feature>
<dbReference type="AlphaFoldDB" id="A0A225NF22"/>
<protein>
    <submittedName>
        <fullName evidence="9">Iron ABC transporter permease</fullName>
    </submittedName>
</protein>
<evidence type="ECO:0000256" key="4">
    <source>
        <dbReference type="ARBA" id="ARBA00022475"/>
    </source>
</evidence>
<comment type="similarity">
    <text evidence="2">Belongs to the binding-protein-dependent transport system permease family. FecCD subfamily.</text>
</comment>
<feature type="transmembrane region" description="Helical" evidence="8">
    <location>
        <begin position="131"/>
        <end position="151"/>
    </location>
</feature>
<dbReference type="InterPro" id="IPR037294">
    <property type="entry name" value="ABC_BtuC-like"/>
</dbReference>
<keyword evidence="5 8" id="KW-0812">Transmembrane</keyword>
<keyword evidence="6 8" id="KW-1133">Transmembrane helix</keyword>
<dbReference type="EMBL" id="AQQR01000010">
    <property type="protein sequence ID" value="OWU71011.1"/>
    <property type="molecule type" value="Genomic_DNA"/>
</dbReference>
<dbReference type="FunFam" id="1.10.3470.10:FF:000001">
    <property type="entry name" value="Vitamin B12 ABC transporter permease BtuC"/>
    <property type="match status" value="1"/>
</dbReference>
<comment type="subcellular location">
    <subcellularLocation>
        <location evidence="1">Cell membrane</location>
        <topology evidence="1">Multi-pass membrane protein</topology>
    </subcellularLocation>
</comment>
<evidence type="ECO:0000256" key="2">
    <source>
        <dbReference type="ARBA" id="ARBA00007935"/>
    </source>
</evidence>
<dbReference type="Proteomes" id="UP000215377">
    <property type="component" value="Unassembled WGS sequence"/>
</dbReference>
<dbReference type="PANTHER" id="PTHR30472:SF1">
    <property type="entry name" value="FE(3+) DICITRATE TRANSPORT SYSTEM PERMEASE PROTEIN FECC-RELATED"/>
    <property type="match status" value="1"/>
</dbReference>
<feature type="transmembrane region" description="Helical" evidence="8">
    <location>
        <begin position="203"/>
        <end position="226"/>
    </location>
</feature>
<dbReference type="GO" id="GO:0022857">
    <property type="term" value="F:transmembrane transporter activity"/>
    <property type="evidence" value="ECO:0007669"/>
    <property type="project" value="InterPro"/>
</dbReference>
<feature type="transmembrane region" description="Helical" evidence="8">
    <location>
        <begin position="292"/>
        <end position="309"/>
    </location>
</feature>
<name>A0A225NF22_9RHOB</name>
<feature type="transmembrane region" description="Helical" evidence="8">
    <location>
        <begin position="76"/>
        <end position="93"/>
    </location>
</feature>
<organism evidence="9 10">
    <name type="scientific">Marinibacterium profundimaris</name>
    <dbReference type="NCBI Taxonomy" id="1679460"/>
    <lineage>
        <taxon>Bacteria</taxon>
        <taxon>Pseudomonadati</taxon>
        <taxon>Pseudomonadota</taxon>
        <taxon>Alphaproteobacteria</taxon>
        <taxon>Rhodobacterales</taxon>
        <taxon>Paracoccaceae</taxon>
        <taxon>Marinibacterium</taxon>
    </lineage>
</organism>
<evidence type="ECO:0000256" key="8">
    <source>
        <dbReference type="SAM" id="Phobius"/>
    </source>
</evidence>
<keyword evidence="10" id="KW-1185">Reference proteome</keyword>
<dbReference type="OrthoDB" id="9811975at2"/>
<feature type="transmembrane region" description="Helical" evidence="8">
    <location>
        <begin position="23"/>
        <end position="43"/>
    </location>
</feature>
<keyword evidence="7 8" id="KW-0472">Membrane</keyword>
<evidence type="ECO:0000313" key="9">
    <source>
        <dbReference type="EMBL" id="OWU71011.1"/>
    </source>
</evidence>
<dbReference type="CDD" id="cd06550">
    <property type="entry name" value="TM_ABC_iron-siderophores_like"/>
    <property type="match status" value="1"/>
</dbReference>
<dbReference type="RefSeq" id="WP_088651565.1">
    <property type="nucleotide sequence ID" value="NZ_AQQR01000010.1"/>
</dbReference>
<dbReference type="SUPFAM" id="SSF81345">
    <property type="entry name" value="ABC transporter involved in vitamin B12 uptake, BtuC"/>
    <property type="match status" value="1"/>
</dbReference>
<dbReference type="InterPro" id="IPR000522">
    <property type="entry name" value="ABC_transptr_permease_BtuC"/>
</dbReference>
<dbReference type="Gene3D" id="1.10.3470.10">
    <property type="entry name" value="ABC transporter involved in vitamin B12 uptake, BtuC"/>
    <property type="match status" value="1"/>
</dbReference>
<proteinExistence type="inferred from homology"/>
<comment type="caution">
    <text evidence="9">The sequence shown here is derived from an EMBL/GenBank/DDBJ whole genome shotgun (WGS) entry which is preliminary data.</text>
</comment>
<evidence type="ECO:0000256" key="6">
    <source>
        <dbReference type="ARBA" id="ARBA00022989"/>
    </source>
</evidence>
<evidence type="ECO:0000256" key="7">
    <source>
        <dbReference type="ARBA" id="ARBA00023136"/>
    </source>
</evidence>